<reference evidence="1 2" key="1">
    <citation type="submission" date="2015-08" db="EMBL/GenBank/DDBJ databases">
        <title>Genomes of Isolates from Cabo Rojo, PR.</title>
        <authorList>
            <person name="Sanchez-Nieves R.L."/>
            <person name="Montalvo-Rodriguez R."/>
        </authorList>
    </citation>
    <scope>NUCLEOTIDE SEQUENCE [LARGE SCALE GENOMIC DNA]</scope>
    <source>
        <strain evidence="1 2">SL3</strain>
    </source>
</reference>
<organism evidence="1 2">
    <name type="scientific">Haloarcula rubripromontorii</name>
    <dbReference type="NCBI Taxonomy" id="1705562"/>
    <lineage>
        <taxon>Archaea</taxon>
        <taxon>Methanobacteriati</taxon>
        <taxon>Methanobacteriota</taxon>
        <taxon>Stenosarchaea group</taxon>
        <taxon>Halobacteria</taxon>
        <taxon>Halobacteriales</taxon>
        <taxon>Haloarculaceae</taxon>
        <taxon>Haloarcula</taxon>
    </lineage>
</organism>
<comment type="caution">
    <text evidence="1">The sequence shown here is derived from an EMBL/GenBank/DDBJ whole genome shotgun (WGS) entry which is preliminary data.</text>
</comment>
<sequence>MREKFVTREGVIVDNSDVSIGEREETTWVWTEFWLSRDDFMIVKNSDGIFAFDLVERATGSDIDRVSFDLEDIVSDYSGQWMGSIENRPDNVQSATLYGDDIEDDGDMGDAFLNSSKNQIGPWINYNGQELKVRVGGDWFQVLKPGDYTREQYLKLYMNVLSAYTT</sequence>
<dbReference type="EMBL" id="LIUF01000005">
    <property type="protein sequence ID" value="KOX91994.1"/>
    <property type="molecule type" value="Genomic_DNA"/>
</dbReference>
<dbReference type="AlphaFoldDB" id="A0A0N0BN54"/>
<protein>
    <submittedName>
        <fullName evidence="1">Uncharacterized protein</fullName>
    </submittedName>
</protein>
<keyword evidence="2" id="KW-1185">Reference proteome</keyword>
<name>A0A0N0BN54_9EURY</name>
<gene>
    <name evidence="1" type="ORF">AMS69_15725</name>
</gene>
<dbReference type="PATRIC" id="fig|1705562.3.peg.4048"/>
<dbReference type="Proteomes" id="UP000037729">
    <property type="component" value="Unassembled WGS sequence"/>
</dbReference>
<evidence type="ECO:0000313" key="2">
    <source>
        <dbReference type="Proteomes" id="UP000037729"/>
    </source>
</evidence>
<accession>A0A0N0BN54</accession>
<proteinExistence type="predicted"/>
<evidence type="ECO:0000313" key="1">
    <source>
        <dbReference type="EMBL" id="KOX91994.1"/>
    </source>
</evidence>